<gene>
    <name evidence="3" type="ORF">HELGO_WM34579</name>
</gene>
<sequence length="327" mass="37707">MSKANIGWLFYKKMYAEGENKFHIETVANEILSINTNDESLKANYGFRLETTYPGLLIGSGYMHGISVEKDFKIGFYFDHTTGLPLIQGTSVKGVLRSCFPMNGESDPYKKEKDIFIKECIGRNDLNVEALITEIFEGIDHQTGKPKSIYERDIFYEARVVQTNGSLLHDDYLAPHGDNLLKNPLPLRFLKVAPNVHFEFNFDLKDGFISADEKEKLFLDLLLMFGIGAKTNVGYGQFRSWTQEEYNTFVQKQERRKKAEEKKGLSGFKLLIKELEDCKKKDNNMVKKIKNYDEVIEDVEEVKEIVNSKNGDSKFHNRIMKYLDTLN</sequence>
<dbReference type="AlphaFoldDB" id="A0A6S6SK71"/>
<reference evidence="3" key="1">
    <citation type="submission" date="2020-01" db="EMBL/GenBank/DDBJ databases">
        <authorList>
            <person name="Meier V. D."/>
            <person name="Meier V D."/>
        </authorList>
    </citation>
    <scope>NUCLEOTIDE SEQUENCE</scope>
    <source>
        <strain evidence="3">HLG_WM_MAG_02</strain>
    </source>
</reference>
<proteinExistence type="predicted"/>
<organism evidence="3">
    <name type="scientific">uncultured Sulfurovum sp</name>
    <dbReference type="NCBI Taxonomy" id="269237"/>
    <lineage>
        <taxon>Bacteria</taxon>
        <taxon>Pseudomonadati</taxon>
        <taxon>Campylobacterota</taxon>
        <taxon>Epsilonproteobacteria</taxon>
        <taxon>Campylobacterales</taxon>
        <taxon>Sulfurovaceae</taxon>
        <taxon>Sulfurovum</taxon>
        <taxon>environmental samples</taxon>
    </lineage>
</organism>
<dbReference type="GO" id="GO:0051607">
    <property type="term" value="P:defense response to virus"/>
    <property type="evidence" value="ECO:0007669"/>
    <property type="project" value="UniProtKB-KW"/>
</dbReference>
<protein>
    <submittedName>
        <fullName evidence="3">CRISPR-associated RAMP Cmr6</fullName>
    </submittedName>
</protein>
<evidence type="ECO:0000259" key="2">
    <source>
        <dbReference type="Pfam" id="PF03787"/>
    </source>
</evidence>
<accession>A0A6S6SK71</accession>
<keyword evidence="1" id="KW-0051">Antiviral defense</keyword>
<dbReference type="PANTHER" id="PTHR39965">
    <property type="entry name" value="CRISPR SYSTEM CMR SUBUNIT CMR6"/>
    <property type="match status" value="1"/>
</dbReference>
<dbReference type="InterPro" id="IPR010172">
    <property type="entry name" value="CRISPR-assoc_prot_TM1791"/>
</dbReference>
<evidence type="ECO:0000313" key="3">
    <source>
        <dbReference type="EMBL" id="CAA6807729.1"/>
    </source>
</evidence>
<dbReference type="NCBIfam" id="TIGR01898">
    <property type="entry name" value="cas_TM1791_cmr6"/>
    <property type="match status" value="1"/>
</dbReference>
<dbReference type="PANTHER" id="PTHR39965:SF1">
    <property type="entry name" value="CRISPR SYSTEM CMR SUBUNIT CMR6"/>
    <property type="match status" value="1"/>
</dbReference>
<dbReference type="Pfam" id="PF03787">
    <property type="entry name" value="RAMPs"/>
    <property type="match status" value="1"/>
</dbReference>
<name>A0A6S6SK71_9BACT</name>
<evidence type="ECO:0000256" key="1">
    <source>
        <dbReference type="ARBA" id="ARBA00023118"/>
    </source>
</evidence>
<dbReference type="EMBL" id="CACVAZ010000042">
    <property type="protein sequence ID" value="CAA6807729.1"/>
    <property type="molecule type" value="Genomic_DNA"/>
</dbReference>
<dbReference type="InterPro" id="IPR005537">
    <property type="entry name" value="RAMP_III_fam"/>
</dbReference>
<feature type="domain" description="CRISPR type III-associated protein" evidence="2">
    <location>
        <begin position="49"/>
        <end position="239"/>
    </location>
</feature>